<keyword evidence="6 18" id="KW-0418">Kinase</keyword>
<dbReference type="Proteomes" id="UP000231990">
    <property type="component" value="Unassembled WGS sequence"/>
</dbReference>
<dbReference type="Pfam" id="PF00512">
    <property type="entry name" value="HisKA"/>
    <property type="match status" value="1"/>
</dbReference>
<proteinExistence type="predicted"/>
<gene>
    <name evidence="17" type="ORF">CH360_08280</name>
    <name evidence="18" type="ORF">CH373_13405</name>
</gene>
<evidence type="ECO:0000256" key="2">
    <source>
        <dbReference type="ARBA" id="ARBA00012438"/>
    </source>
</evidence>
<dbReference type="CDD" id="cd17546">
    <property type="entry name" value="REC_hyHK_CKI1_RcsC-like"/>
    <property type="match status" value="1"/>
</dbReference>
<dbReference type="PANTHER" id="PTHR45339:SF1">
    <property type="entry name" value="HYBRID SIGNAL TRANSDUCTION HISTIDINE KINASE J"/>
    <property type="match status" value="1"/>
</dbReference>
<dbReference type="Pfam" id="PF02518">
    <property type="entry name" value="HATPase_c"/>
    <property type="match status" value="1"/>
</dbReference>
<dbReference type="InterPro" id="IPR035965">
    <property type="entry name" value="PAS-like_dom_sf"/>
</dbReference>
<dbReference type="SMART" id="SM00387">
    <property type="entry name" value="HATPase_c"/>
    <property type="match status" value="1"/>
</dbReference>
<feature type="modified residue" description="4-aspartylphosphate" evidence="11">
    <location>
        <position position="642"/>
    </location>
</feature>
<reference evidence="19 20" key="1">
    <citation type="submission" date="2017-07" db="EMBL/GenBank/DDBJ databases">
        <title>Leptospira spp. isolated from tropical soils.</title>
        <authorList>
            <person name="Thibeaux R."/>
            <person name="Iraola G."/>
            <person name="Ferres I."/>
            <person name="Bierque E."/>
            <person name="Girault D."/>
            <person name="Soupe-Gilbert M.-E."/>
            <person name="Picardeau M."/>
            <person name="Goarant C."/>
        </authorList>
    </citation>
    <scope>NUCLEOTIDE SEQUENCE [LARGE SCALE GENOMIC DNA]</scope>
    <source>
        <strain evidence="18 20">FH1-B-B1</strain>
        <strain evidence="17 19">FH1-B-C1</strain>
    </source>
</reference>
<dbReference type="InterPro" id="IPR003594">
    <property type="entry name" value="HATPase_dom"/>
</dbReference>
<dbReference type="Pfam" id="PF00072">
    <property type="entry name" value="Response_reg"/>
    <property type="match status" value="2"/>
</dbReference>
<dbReference type="InterPro" id="IPR011006">
    <property type="entry name" value="CheY-like_superfamily"/>
</dbReference>
<evidence type="ECO:0000256" key="1">
    <source>
        <dbReference type="ARBA" id="ARBA00000085"/>
    </source>
</evidence>
<dbReference type="SUPFAM" id="SSF55785">
    <property type="entry name" value="PYP-like sensor domain (PAS domain)"/>
    <property type="match status" value="1"/>
</dbReference>
<sequence length="864" mass="98121">MQKRLSRFLNKHLGLQDKILVGFGSLSFFVLLASLLSIWTVFELKSAGDWVAHTFQVIYQTNKTKALVQNIQVTSPFVRRDSNESVKTTLNEIEQETSELKNLVSDNQEQVLKAETLLEEVKTSKNKLSAILKGDIRDVEKMNLMIDRIAAVERVLLKERIAKRVSLLNATFSILGLLLFGTLFIVFYGSFLIIKEIREKKEITGRLIESESRLLSILDNLPSAFAMYDPKGQILFRNRVFDSKLINPMNREPIEAISLLGPEKSQFIQRMIDISLEKQGPVDYELELSTTEGEKTFYCVNVPLLDLESRVYAICGLFTDITVRKNYEDDLKKAKEEAEKANHAKSEFLAMMSHEIRTPMNGVIGMTELLLDSSISPEQRDFAEIIQKSGESLLSIINDILDYSKIESGTLALENKQFSLLECVEEILDLFRSRAAEKKIDLVHYIDPSVPNLIVGDKLRLRQVFINLIGNSLKFTETGEIFLSSELKKKDGNLFTILFSIHDTGIGIPPEKQRNLFQPFYQVDTSSTRKYGGSGLGLSISSRLVQMMGGKIWVDSEPNQGTTFSFEIQVEGEIEPPRKESDAAYPELVNRKVLIVDDNQTNLRILSHQLQILGLVTLSAKNSKEAWALLDLGMNPELGIIDYDLETDTGVNFAEELRNKNFQFPLVLLSSFSSDQEEKEKIRILFEKELNKPAKKKDVEQTVAEILIKGGQKSKANTASSYLENQKEFFQSNYPFRILVAEDNEINQALAKRILQKLGYDPTIAENGKVVLNKVRESKFEIILMDLHMPDMDGIQATQIIRNTWPQQEQPYIIAMTAAAMQGDRELCLRAGMNDYVSKPIVFDELIHSLRKAGNVIYPKRNRR</sequence>
<feature type="modified residue" description="4-aspartylphosphate" evidence="11">
    <location>
        <position position="786"/>
    </location>
</feature>
<dbReference type="SUPFAM" id="SSF47384">
    <property type="entry name" value="Homodimeric domain of signal transducing histidine kinase"/>
    <property type="match status" value="1"/>
</dbReference>
<accession>A0A2M9ZL35</accession>
<comment type="caution">
    <text evidence="18">The sequence shown here is derived from an EMBL/GenBank/DDBJ whole genome shotgun (WGS) entry which is preliminary data.</text>
</comment>
<dbReference type="InterPro" id="IPR004358">
    <property type="entry name" value="Sig_transdc_His_kin-like_C"/>
</dbReference>
<keyword evidence="13" id="KW-0812">Transmembrane</keyword>
<keyword evidence="3 11" id="KW-0597">Phosphoprotein</keyword>
<dbReference type="SUPFAM" id="SSF55874">
    <property type="entry name" value="ATPase domain of HSP90 chaperone/DNA topoisomerase II/histidine kinase"/>
    <property type="match status" value="1"/>
</dbReference>
<dbReference type="GO" id="GO:0005524">
    <property type="term" value="F:ATP binding"/>
    <property type="evidence" value="ECO:0007669"/>
    <property type="project" value="UniProtKB-KW"/>
</dbReference>
<evidence type="ECO:0000256" key="10">
    <source>
        <dbReference type="ARBA" id="ARBA00068150"/>
    </source>
</evidence>
<evidence type="ECO:0000256" key="9">
    <source>
        <dbReference type="ARBA" id="ARBA00064003"/>
    </source>
</evidence>
<dbReference type="RefSeq" id="WP_100713566.1">
    <property type="nucleotide sequence ID" value="NZ_NPDY01000006.1"/>
</dbReference>
<feature type="domain" description="Response regulatory" evidence="15">
    <location>
        <begin position="737"/>
        <end position="854"/>
    </location>
</feature>
<dbReference type="PRINTS" id="PR00344">
    <property type="entry name" value="BCTRLSENSOR"/>
</dbReference>
<dbReference type="Gene3D" id="3.40.50.2300">
    <property type="match status" value="2"/>
</dbReference>
<evidence type="ECO:0000313" key="17">
    <source>
        <dbReference type="EMBL" id="PJZ69898.1"/>
    </source>
</evidence>
<evidence type="ECO:0000256" key="11">
    <source>
        <dbReference type="PROSITE-ProRule" id="PRU00169"/>
    </source>
</evidence>
<evidence type="ECO:0000313" key="18">
    <source>
        <dbReference type="EMBL" id="PJZ72694.1"/>
    </source>
</evidence>
<keyword evidence="4" id="KW-0808">Transferase</keyword>
<dbReference type="PROSITE" id="PS50110">
    <property type="entry name" value="RESPONSE_REGULATORY"/>
    <property type="match status" value="2"/>
</dbReference>
<feature type="transmembrane region" description="Helical" evidence="13">
    <location>
        <begin position="172"/>
        <end position="194"/>
    </location>
</feature>
<keyword evidence="13" id="KW-0472">Membrane</keyword>
<dbReference type="GO" id="GO:0000155">
    <property type="term" value="F:phosphorelay sensor kinase activity"/>
    <property type="evidence" value="ECO:0007669"/>
    <property type="project" value="InterPro"/>
</dbReference>
<evidence type="ECO:0000256" key="5">
    <source>
        <dbReference type="ARBA" id="ARBA00022741"/>
    </source>
</evidence>
<dbReference type="EC" id="2.7.13.3" evidence="2"/>
<dbReference type="CDD" id="cd16922">
    <property type="entry name" value="HATPase_EvgS-ArcB-TorS-like"/>
    <property type="match status" value="1"/>
</dbReference>
<evidence type="ECO:0000259" key="15">
    <source>
        <dbReference type="PROSITE" id="PS50110"/>
    </source>
</evidence>
<keyword evidence="8" id="KW-0902">Two-component regulatory system</keyword>
<dbReference type="InterPro" id="IPR036097">
    <property type="entry name" value="HisK_dim/P_sf"/>
</dbReference>
<keyword evidence="19" id="KW-1185">Reference proteome</keyword>
<evidence type="ECO:0000313" key="20">
    <source>
        <dbReference type="Proteomes" id="UP000231990"/>
    </source>
</evidence>
<feature type="transmembrane region" description="Helical" evidence="13">
    <location>
        <begin position="20"/>
        <end position="42"/>
    </location>
</feature>
<keyword evidence="5" id="KW-0547">Nucleotide-binding</keyword>
<dbReference type="Proteomes" id="UP000231962">
    <property type="component" value="Unassembled WGS sequence"/>
</dbReference>
<dbReference type="Gene3D" id="1.10.287.130">
    <property type="match status" value="1"/>
</dbReference>
<dbReference type="InterPro" id="IPR000700">
    <property type="entry name" value="PAS-assoc_C"/>
</dbReference>
<dbReference type="FunFam" id="3.30.565.10:FF:000010">
    <property type="entry name" value="Sensor histidine kinase RcsC"/>
    <property type="match status" value="1"/>
</dbReference>
<dbReference type="SMART" id="SM00388">
    <property type="entry name" value="HisKA"/>
    <property type="match status" value="1"/>
</dbReference>
<dbReference type="AlphaFoldDB" id="A0A2M9ZL35"/>
<keyword evidence="7" id="KW-0067">ATP-binding</keyword>
<evidence type="ECO:0000256" key="3">
    <source>
        <dbReference type="ARBA" id="ARBA00022553"/>
    </source>
</evidence>
<evidence type="ECO:0000259" key="16">
    <source>
        <dbReference type="PROSITE" id="PS50113"/>
    </source>
</evidence>
<protein>
    <recommendedName>
        <fullName evidence="10">Sensory/regulatory protein RpfC</fullName>
        <ecNumber evidence="2">2.7.13.3</ecNumber>
    </recommendedName>
</protein>
<dbReference type="EMBL" id="NPDZ01000008">
    <property type="protein sequence ID" value="PJZ72694.1"/>
    <property type="molecule type" value="Genomic_DNA"/>
</dbReference>
<keyword evidence="13" id="KW-1133">Transmembrane helix</keyword>
<dbReference type="CDD" id="cd00156">
    <property type="entry name" value="REC"/>
    <property type="match status" value="1"/>
</dbReference>
<evidence type="ECO:0000313" key="19">
    <source>
        <dbReference type="Proteomes" id="UP000231962"/>
    </source>
</evidence>
<keyword evidence="12" id="KW-0175">Coiled coil</keyword>
<dbReference type="EMBL" id="NPDY01000006">
    <property type="protein sequence ID" value="PJZ69898.1"/>
    <property type="molecule type" value="Genomic_DNA"/>
</dbReference>
<name>A0A2M9ZL35_9LEPT</name>
<feature type="coiled-coil region" evidence="12">
    <location>
        <begin position="83"/>
        <end position="110"/>
    </location>
</feature>
<dbReference type="SUPFAM" id="SSF52172">
    <property type="entry name" value="CheY-like"/>
    <property type="match status" value="2"/>
</dbReference>
<feature type="coiled-coil region" evidence="12">
    <location>
        <begin position="324"/>
        <end position="351"/>
    </location>
</feature>
<dbReference type="InterPro" id="IPR003661">
    <property type="entry name" value="HisK_dim/P_dom"/>
</dbReference>
<evidence type="ECO:0000256" key="13">
    <source>
        <dbReference type="SAM" id="Phobius"/>
    </source>
</evidence>
<dbReference type="Gene3D" id="3.30.565.10">
    <property type="entry name" value="Histidine kinase-like ATPase, C-terminal domain"/>
    <property type="match status" value="1"/>
</dbReference>
<dbReference type="CDD" id="cd00082">
    <property type="entry name" value="HisKA"/>
    <property type="match status" value="1"/>
</dbReference>
<feature type="domain" description="Response regulatory" evidence="15">
    <location>
        <begin position="592"/>
        <end position="707"/>
    </location>
</feature>
<dbReference type="Gene3D" id="3.30.450.20">
    <property type="entry name" value="PAS domain"/>
    <property type="match status" value="1"/>
</dbReference>
<dbReference type="PANTHER" id="PTHR45339">
    <property type="entry name" value="HYBRID SIGNAL TRANSDUCTION HISTIDINE KINASE J"/>
    <property type="match status" value="1"/>
</dbReference>
<dbReference type="FunFam" id="1.10.287.130:FF:000002">
    <property type="entry name" value="Two-component osmosensing histidine kinase"/>
    <property type="match status" value="1"/>
</dbReference>
<organism evidence="18 20">
    <name type="scientific">Leptospira perolatii</name>
    <dbReference type="NCBI Taxonomy" id="2023191"/>
    <lineage>
        <taxon>Bacteria</taxon>
        <taxon>Pseudomonadati</taxon>
        <taxon>Spirochaetota</taxon>
        <taxon>Spirochaetia</taxon>
        <taxon>Leptospirales</taxon>
        <taxon>Leptospiraceae</taxon>
        <taxon>Leptospira</taxon>
    </lineage>
</organism>
<evidence type="ECO:0000256" key="7">
    <source>
        <dbReference type="ARBA" id="ARBA00022840"/>
    </source>
</evidence>
<dbReference type="InterPro" id="IPR036890">
    <property type="entry name" value="HATPase_C_sf"/>
</dbReference>
<evidence type="ECO:0000256" key="8">
    <source>
        <dbReference type="ARBA" id="ARBA00023012"/>
    </source>
</evidence>
<dbReference type="InterPro" id="IPR005467">
    <property type="entry name" value="His_kinase_dom"/>
</dbReference>
<feature type="domain" description="Histidine kinase" evidence="14">
    <location>
        <begin position="351"/>
        <end position="572"/>
    </location>
</feature>
<evidence type="ECO:0000256" key="4">
    <source>
        <dbReference type="ARBA" id="ARBA00022679"/>
    </source>
</evidence>
<dbReference type="PROSITE" id="PS50113">
    <property type="entry name" value="PAC"/>
    <property type="match status" value="1"/>
</dbReference>
<evidence type="ECO:0000256" key="12">
    <source>
        <dbReference type="SAM" id="Coils"/>
    </source>
</evidence>
<dbReference type="InterPro" id="IPR001789">
    <property type="entry name" value="Sig_transdc_resp-reg_receiver"/>
</dbReference>
<dbReference type="OrthoDB" id="6192248at2"/>
<comment type="subunit">
    <text evidence="9">At low DSF concentrations, interacts with RpfF.</text>
</comment>
<feature type="domain" description="PAC" evidence="16">
    <location>
        <begin position="282"/>
        <end position="333"/>
    </location>
</feature>
<evidence type="ECO:0000259" key="14">
    <source>
        <dbReference type="PROSITE" id="PS50109"/>
    </source>
</evidence>
<comment type="catalytic activity">
    <reaction evidence="1">
        <text>ATP + protein L-histidine = ADP + protein N-phospho-L-histidine.</text>
        <dbReference type="EC" id="2.7.13.3"/>
    </reaction>
</comment>
<dbReference type="SMART" id="SM00448">
    <property type="entry name" value="REC"/>
    <property type="match status" value="2"/>
</dbReference>
<evidence type="ECO:0000256" key="6">
    <source>
        <dbReference type="ARBA" id="ARBA00022777"/>
    </source>
</evidence>
<dbReference type="PROSITE" id="PS50109">
    <property type="entry name" value="HIS_KIN"/>
    <property type="match status" value="1"/>
</dbReference>